<reference evidence="1 2" key="1">
    <citation type="journal article" date="2012" name="J. Bacteriol.">
        <title>Draft Genome Sequences for Two Metal-Reducing Pelosinus fermentans Strains Isolated from a Cr(VI)-Contaminated Site and for Type Strain R7.</title>
        <authorList>
            <person name="Brown S.D."/>
            <person name="Podar M."/>
            <person name="Klingeman D.M."/>
            <person name="Johnson C.M."/>
            <person name="Yang Z.K."/>
            <person name="Utturkar S.M."/>
            <person name="Land M.L."/>
            <person name="Mosher J.J."/>
            <person name="Hurt R.A.Jr."/>
            <person name="Phelps T.J."/>
            <person name="Palumbo A.V."/>
            <person name="Arkin A.P."/>
            <person name="Hazen T.C."/>
            <person name="Elias D.A."/>
        </authorList>
    </citation>
    <scope>NUCLEOTIDE SEQUENCE [LARGE SCALE GENOMIC DNA]</scope>
    <source>
        <strain evidence="1 2">B4</strain>
    </source>
</reference>
<gene>
    <name evidence="1" type="ORF">FB4_2921</name>
</gene>
<proteinExistence type="predicted"/>
<organism evidence="1 2">
    <name type="scientific">Pelosinus fermentans B4</name>
    <dbReference type="NCBI Taxonomy" id="1149862"/>
    <lineage>
        <taxon>Bacteria</taxon>
        <taxon>Bacillati</taxon>
        <taxon>Bacillota</taxon>
        <taxon>Negativicutes</taxon>
        <taxon>Selenomonadales</taxon>
        <taxon>Sporomusaceae</taxon>
        <taxon>Pelosinus</taxon>
    </lineage>
</organism>
<dbReference type="RefSeq" id="WP_007932755.1">
    <property type="nucleotide sequence ID" value="NZ_AKVJ01000021.1"/>
</dbReference>
<keyword evidence="2" id="KW-1185">Reference proteome</keyword>
<accession>I9LFQ4</accession>
<dbReference type="AlphaFoldDB" id="I9LFQ4"/>
<evidence type="ECO:0000313" key="1">
    <source>
        <dbReference type="EMBL" id="EIW19211.1"/>
    </source>
</evidence>
<sequence length="203" mass="23067">MPVITFLQDVFSMAKGPYHHKIGRHTQRFCSKAAKCSTNEMQKKIFFVTAICADEFVAALLGVDNKRHIEPFKKRTLKTKIAKQQIVITVRIYMSAILTLISSQKEILLLKTGLEEQELLRMWCSIFEYGPSDMQLFNELLLPAYQHDGIDGLSMSVGKSIIDQLFVVNDTLNPSELEMLQRTMIEDITAVLRLLEAGRVEAS</sequence>
<comment type="caution">
    <text evidence="1">The sequence shown here is derived from an EMBL/GenBank/DDBJ whole genome shotgun (WGS) entry which is preliminary data.</text>
</comment>
<dbReference type="OrthoDB" id="3035995at2"/>
<dbReference type="PATRIC" id="fig|1149862.3.peg.1476"/>
<name>I9LFQ4_9FIRM</name>
<dbReference type="Proteomes" id="UP000004324">
    <property type="component" value="Unassembled WGS sequence"/>
</dbReference>
<evidence type="ECO:0000313" key="2">
    <source>
        <dbReference type="Proteomes" id="UP000004324"/>
    </source>
</evidence>
<protein>
    <submittedName>
        <fullName evidence="1">Uncharacterized protein</fullName>
    </submittedName>
</protein>
<dbReference type="EMBL" id="AKVJ01000021">
    <property type="protein sequence ID" value="EIW19211.1"/>
    <property type="molecule type" value="Genomic_DNA"/>
</dbReference>